<dbReference type="InterPro" id="IPR002068">
    <property type="entry name" value="A-crystallin/Hsp20_dom"/>
</dbReference>
<reference evidence="5" key="1">
    <citation type="journal article" date="2019" name="Int. J. Syst. Evol. Microbiol.">
        <title>The Global Catalogue of Microorganisms (GCM) 10K type strain sequencing project: providing services to taxonomists for standard genome sequencing and annotation.</title>
        <authorList>
            <consortium name="The Broad Institute Genomics Platform"/>
            <consortium name="The Broad Institute Genome Sequencing Center for Infectious Disease"/>
            <person name="Wu L."/>
            <person name="Ma J."/>
        </authorList>
    </citation>
    <scope>NUCLEOTIDE SEQUENCE [LARGE SCALE GENOMIC DNA]</scope>
    <source>
        <strain evidence="5">CGMCC 1.15422</strain>
    </source>
</reference>
<evidence type="ECO:0000313" key="4">
    <source>
        <dbReference type="EMBL" id="GGG25173.1"/>
    </source>
</evidence>
<dbReference type="Proteomes" id="UP000605733">
    <property type="component" value="Unassembled WGS sequence"/>
</dbReference>
<sequence>MTLKLIIKLKNKTMSLIKHNETGWLPSVFDDMFKTDWLGGTTNVNSIGTSIPAVNIRETEESFSVEVAAPGKSKDDFNIELDKNVLTISSEDNKESETAVEKGKFTRKEFSYSTFKRAFSLPDSVDNGKISASYNNGVLEIALPKKEEAKVQAKRLIDIS</sequence>
<proteinExistence type="inferred from homology"/>
<evidence type="ECO:0000256" key="2">
    <source>
        <dbReference type="RuleBase" id="RU003616"/>
    </source>
</evidence>
<dbReference type="Pfam" id="PF00011">
    <property type="entry name" value="HSP20"/>
    <property type="match status" value="1"/>
</dbReference>
<comment type="caution">
    <text evidence="4">The sequence shown here is derived from an EMBL/GenBank/DDBJ whole genome shotgun (WGS) entry which is preliminary data.</text>
</comment>
<dbReference type="InterPro" id="IPR008978">
    <property type="entry name" value="HSP20-like_chaperone"/>
</dbReference>
<dbReference type="InterPro" id="IPR031107">
    <property type="entry name" value="Small_HSP"/>
</dbReference>
<feature type="domain" description="SHSP" evidence="3">
    <location>
        <begin position="45"/>
        <end position="160"/>
    </location>
</feature>
<gene>
    <name evidence="4" type="ORF">GCM10011532_05660</name>
</gene>
<dbReference type="SUPFAM" id="SSF49764">
    <property type="entry name" value="HSP20-like chaperones"/>
    <property type="match status" value="1"/>
</dbReference>
<protein>
    <submittedName>
        <fullName evidence="4">Heat-shock protein</fullName>
    </submittedName>
</protein>
<dbReference type="EMBL" id="BMIX01000001">
    <property type="protein sequence ID" value="GGG25173.1"/>
    <property type="molecule type" value="Genomic_DNA"/>
</dbReference>
<organism evidence="4 5">
    <name type="scientific">Christiangramia forsetii</name>
    <dbReference type="NCBI Taxonomy" id="411153"/>
    <lineage>
        <taxon>Bacteria</taxon>
        <taxon>Pseudomonadati</taxon>
        <taxon>Bacteroidota</taxon>
        <taxon>Flavobacteriia</taxon>
        <taxon>Flavobacteriales</taxon>
        <taxon>Flavobacteriaceae</taxon>
        <taxon>Christiangramia</taxon>
    </lineage>
</organism>
<comment type="similarity">
    <text evidence="1 2">Belongs to the small heat shock protein (HSP20) family.</text>
</comment>
<evidence type="ECO:0000259" key="3">
    <source>
        <dbReference type="PROSITE" id="PS01031"/>
    </source>
</evidence>
<dbReference type="PROSITE" id="PS01031">
    <property type="entry name" value="SHSP"/>
    <property type="match status" value="1"/>
</dbReference>
<keyword evidence="5" id="KW-1185">Reference proteome</keyword>
<dbReference type="PANTHER" id="PTHR11527">
    <property type="entry name" value="HEAT-SHOCK PROTEIN 20 FAMILY MEMBER"/>
    <property type="match status" value="1"/>
</dbReference>
<evidence type="ECO:0000313" key="5">
    <source>
        <dbReference type="Proteomes" id="UP000605733"/>
    </source>
</evidence>
<name>A0ABQ1WEL5_9FLAO</name>
<dbReference type="Gene3D" id="2.60.40.790">
    <property type="match status" value="1"/>
</dbReference>
<evidence type="ECO:0000256" key="1">
    <source>
        <dbReference type="PROSITE-ProRule" id="PRU00285"/>
    </source>
</evidence>
<dbReference type="CDD" id="cd06464">
    <property type="entry name" value="ACD_sHsps-like"/>
    <property type="match status" value="1"/>
</dbReference>
<accession>A0ABQ1WEL5</accession>